<dbReference type="Proteomes" id="UP000054549">
    <property type="component" value="Unassembled WGS sequence"/>
</dbReference>
<evidence type="ECO:0000256" key="5">
    <source>
        <dbReference type="PIRSR" id="PIRSR601019-1"/>
    </source>
</evidence>
<keyword evidence="4" id="KW-0807">Transducer</keyword>
<dbReference type="PROSITE" id="PS51882">
    <property type="entry name" value="G_ALPHA"/>
    <property type="match status" value="1"/>
</dbReference>
<keyword evidence="2 5" id="KW-0547">Nucleotide-binding</keyword>
<dbReference type="HOGENOM" id="CLU_014184_1_1_1"/>
<dbReference type="CDD" id="cd00066">
    <property type="entry name" value="G-alpha"/>
    <property type="match status" value="1"/>
</dbReference>
<feature type="binding site" evidence="5">
    <location>
        <begin position="394"/>
        <end position="397"/>
    </location>
    <ligand>
        <name>GTP</name>
        <dbReference type="ChEBI" id="CHEBI:37565"/>
    </ligand>
</feature>
<organism evidence="8 9">
    <name type="scientific">Amanita muscaria (strain Koide BX008)</name>
    <dbReference type="NCBI Taxonomy" id="946122"/>
    <lineage>
        <taxon>Eukaryota</taxon>
        <taxon>Fungi</taxon>
        <taxon>Dikarya</taxon>
        <taxon>Basidiomycota</taxon>
        <taxon>Agaricomycotina</taxon>
        <taxon>Agaricomycetes</taxon>
        <taxon>Agaricomycetidae</taxon>
        <taxon>Agaricales</taxon>
        <taxon>Pluteineae</taxon>
        <taxon>Amanitaceae</taxon>
        <taxon>Amanita</taxon>
    </lineage>
</organism>
<feature type="binding site" evidence="5">
    <location>
        <begin position="265"/>
        <end position="266"/>
    </location>
    <ligand>
        <name>GTP</name>
        <dbReference type="ChEBI" id="CHEBI:37565"/>
    </ligand>
</feature>
<dbReference type="InterPro" id="IPR027417">
    <property type="entry name" value="P-loop_NTPase"/>
</dbReference>
<keyword evidence="6" id="KW-0460">Magnesium</keyword>
<dbReference type="GO" id="GO:0005737">
    <property type="term" value="C:cytoplasm"/>
    <property type="evidence" value="ECO:0007669"/>
    <property type="project" value="TreeGrafter"/>
</dbReference>
<dbReference type="GO" id="GO:0005834">
    <property type="term" value="C:heterotrimeric G-protein complex"/>
    <property type="evidence" value="ECO:0007669"/>
    <property type="project" value="TreeGrafter"/>
</dbReference>
<evidence type="ECO:0008006" key="10">
    <source>
        <dbReference type="Google" id="ProtNLM"/>
    </source>
</evidence>
<dbReference type="GO" id="GO:0046872">
    <property type="term" value="F:metal ion binding"/>
    <property type="evidence" value="ECO:0007669"/>
    <property type="project" value="UniProtKB-KW"/>
</dbReference>
<dbReference type="GO" id="GO:0003924">
    <property type="term" value="F:GTPase activity"/>
    <property type="evidence" value="ECO:0007669"/>
    <property type="project" value="InterPro"/>
</dbReference>
<dbReference type="STRING" id="946122.A0A0C2X2L9"/>
<feature type="binding site" evidence="6">
    <location>
        <position position="296"/>
    </location>
    <ligand>
        <name>Mg(2+)</name>
        <dbReference type="ChEBI" id="CHEBI:18420"/>
    </ligand>
</feature>
<accession>A0A0C2X2L9</accession>
<dbReference type="Gene3D" id="3.40.50.300">
    <property type="entry name" value="P-loop containing nucleotide triphosphate hydrolases"/>
    <property type="match status" value="2"/>
</dbReference>
<sequence length="483" mass="55333">MGLSPGDDPLNELMKPPADETPAQTMARRKRELDAQHVSDRIDDQLKKERSRAKKEKVTKVLLLGQAESGKSTTLKNFRLRYSPDEWEKERNGWRAVVQLNIVRSISLILRVLEAEFNGEPVAEELQGEDTELAMDDVSDADSFQLTDWHQMLMIRLAPLRSVEVDLKKRLGAGDYTQTICGPLKASPFEDDMSSRPTRRMFEASVRSWQDLLDPGRHKMAKAEIPVEQDPITTTIAGCRDDMKSLWSDKAVRSALHRRKIRLPDSAGFFLNDLERIAMRNYTVSDNDIVRSRLRTVGIQEYSLKFQKGWEAPGGNATWEWRMYDVGGCRTLRSAWLPYFENVDAIIFLTPVSVFDENLWEDPNVNRLQDSTELWTAICSSKLLARTQLIHFLNKCDLLHRKLKRGAALNRYLPSYGDRPNEVSSVVKYLRDKFKEILKRCSPQPRVAYIYPTTVTDTEATAITLDTVRDGVLRENLASSHFI</sequence>
<dbReference type="InterPro" id="IPR001019">
    <property type="entry name" value="Gprotein_alpha_su"/>
</dbReference>
<dbReference type="InterPro" id="IPR011025">
    <property type="entry name" value="GproteinA_insert"/>
</dbReference>
<dbReference type="SMART" id="SM00275">
    <property type="entry name" value="G_alpha"/>
    <property type="match status" value="1"/>
</dbReference>
<evidence type="ECO:0000313" key="8">
    <source>
        <dbReference type="EMBL" id="KIL68377.1"/>
    </source>
</evidence>
<protein>
    <recommendedName>
        <fullName evidence="10">Guanine nucleotide-binding protein alpha-4 subunit</fullName>
    </recommendedName>
</protein>
<dbReference type="Pfam" id="PF00503">
    <property type="entry name" value="G-alpha"/>
    <property type="match status" value="1"/>
</dbReference>
<dbReference type="AlphaFoldDB" id="A0A0C2X2L9"/>
<dbReference type="GO" id="GO:0031683">
    <property type="term" value="F:G-protein beta/gamma-subunit complex binding"/>
    <property type="evidence" value="ECO:0007669"/>
    <property type="project" value="InterPro"/>
</dbReference>
<dbReference type="InParanoid" id="A0A0C2X2L9"/>
<gene>
    <name evidence="8" type="ORF">M378DRAFT_8465</name>
</gene>
<evidence type="ECO:0000256" key="6">
    <source>
        <dbReference type="PIRSR" id="PIRSR601019-2"/>
    </source>
</evidence>
<name>A0A0C2X2L9_AMAMK</name>
<dbReference type="GO" id="GO:0007188">
    <property type="term" value="P:adenylate cyclase-modulating G protein-coupled receptor signaling pathway"/>
    <property type="evidence" value="ECO:0007669"/>
    <property type="project" value="TreeGrafter"/>
</dbReference>
<evidence type="ECO:0000256" key="7">
    <source>
        <dbReference type="SAM" id="MobiDB-lite"/>
    </source>
</evidence>
<dbReference type="PANTHER" id="PTHR10218">
    <property type="entry name" value="GTP-BINDING PROTEIN ALPHA SUBUNIT"/>
    <property type="match status" value="1"/>
</dbReference>
<keyword evidence="1 6" id="KW-0479">Metal-binding</keyword>
<evidence type="ECO:0000256" key="1">
    <source>
        <dbReference type="ARBA" id="ARBA00022723"/>
    </source>
</evidence>
<evidence type="ECO:0000256" key="3">
    <source>
        <dbReference type="ARBA" id="ARBA00023134"/>
    </source>
</evidence>
<keyword evidence="3 5" id="KW-0342">GTP-binding</keyword>
<dbReference type="SUPFAM" id="SSF47895">
    <property type="entry name" value="Transducin (alpha subunit), insertion domain"/>
    <property type="match status" value="1"/>
</dbReference>
<dbReference type="FunFam" id="3.40.50.300:FF:000692">
    <property type="entry name" value="Guanine nucleotide-binding protein subunit alpha"/>
    <property type="match status" value="1"/>
</dbReference>
<dbReference type="EMBL" id="KN818228">
    <property type="protein sequence ID" value="KIL68377.1"/>
    <property type="molecule type" value="Genomic_DNA"/>
</dbReference>
<dbReference type="PRINTS" id="PR00318">
    <property type="entry name" value="GPROTEINA"/>
</dbReference>
<dbReference type="SUPFAM" id="SSF52540">
    <property type="entry name" value="P-loop containing nucleoside triphosphate hydrolases"/>
    <property type="match status" value="1"/>
</dbReference>
<proteinExistence type="predicted"/>
<dbReference type="OrthoDB" id="5817230at2759"/>
<evidence type="ECO:0000256" key="4">
    <source>
        <dbReference type="ARBA" id="ARBA00023224"/>
    </source>
</evidence>
<evidence type="ECO:0000256" key="2">
    <source>
        <dbReference type="ARBA" id="ARBA00022741"/>
    </source>
</evidence>
<evidence type="ECO:0000313" key="9">
    <source>
        <dbReference type="Proteomes" id="UP000054549"/>
    </source>
</evidence>
<reference evidence="8 9" key="1">
    <citation type="submission" date="2014-04" db="EMBL/GenBank/DDBJ databases">
        <title>Evolutionary Origins and Diversification of the Mycorrhizal Mutualists.</title>
        <authorList>
            <consortium name="DOE Joint Genome Institute"/>
            <consortium name="Mycorrhizal Genomics Consortium"/>
            <person name="Kohler A."/>
            <person name="Kuo A."/>
            <person name="Nagy L.G."/>
            <person name="Floudas D."/>
            <person name="Copeland A."/>
            <person name="Barry K.W."/>
            <person name="Cichocki N."/>
            <person name="Veneault-Fourrey C."/>
            <person name="LaButti K."/>
            <person name="Lindquist E.A."/>
            <person name="Lipzen A."/>
            <person name="Lundell T."/>
            <person name="Morin E."/>
            <person name="Murat C."/>
            <person name="Riley R."/>
            <person name="Ohm R."/>
            <person name="Sun H."/>
            <person name="Tunlid A."/>
            <person name="Henrissat B."/>
            <person name="Grigoriev I.V."/>
            <person name="Hibbett D.S."/>
            <person name="Martin F."/>
        </authorList>
    </citation>
    <scope>NUCLEOTIDE SEQUENCE [LARGE SCALE GENOMIC DNA]</scope>
    <source>
        <strain evidence="8 9">Koide BX008</strain>
    </source>
</reference>
<dbReference type="GO" id="GO:0001664">
    <property type="term" value="F:G protein-coupled receptor binding"/>
    <property type="evidence" value="ECO:0007669"/>
    <property type="project" value="TreeGrafter"/>
</dbReference>
<dbReference type="PANTHER" id="PTHR10218:SF360">
    <property type="entry name" value="GUANINE NUCLEOTIDE-BINDING PROTEIN SUBUNIT ALPHA HOMOLOG"/>
    <property type="match status" value="1"/>
</dbReference>
<keyword evidence="9" id="KW-1185">Reference proteome</keyword>
<feature type="compositionally biased region" description="Basic and acidic residues" evidence="7">
    <location>
        <begin position="31"/>
        <end position="48"/>
    </location>
</feature>
<dbReference type="GO" id="GO:0005525">
    <property type="term" value="F:GTP binding"/>
    <property type="evidence" value="ECO:0007669"/>
    <property type="project" value="UniProtKB-KW"/>
</dbReference>
<feature type="region of interest" description="Disordered" evidence="7">
    <location>
        <begin position="1"/>
        <end position="53"/>
    </location>
</feature>